<evidence type="ECO:0000256" key="1">
    <source>
        <dbReference type="ARBA" id="ARBA00022723"/>
    </source>
</evidence>
<dbReference type="SMART" id="SM00109">
    <property type="entry name" value="C1"/>
    <property type="match status" value="1"/>
</dbReference>
<evidence type="ECO:0000256" key="2">
    <source>
        <dbReference type="ARBA" id="ARBA00022833"/>
    </source>
</evidence>
<evidence type="ECO:0000313" key="7">
    <source>
        <dbReference type="EMBL" id="KAL3098798.1"/>
    </source>
</evidence>
<dbReference type="SMART" id="SM00324">
    <property type="entry name" value="RhoGAP"/>
    <property type="match status" value="1"/>
</dbReference>
<dbReference type="PROSITE" id="PS50238">
    <property type="entry name" value="RHOGAP"/>
    <property type="match status" value="1"/>
</dbReference>
<keyword evidence="2" id="KW-0862">Zinc</keyword>
<feature type="compositionally biased region" description="Polar residues" evidence="4">
    <location>
        <begin position="155"/>
        <end position="164"/>
    </location>
</feature>
<dbReference type="Gene3D" id="3.30.60.20">
    <property type="match status" value="1"/>
</dbReference>
<dbReference type="GO" id="GO:0046872">
    <property type="term" value="F:metal ion binding"/>
    <property type="evidence" value="ECO:0007669"/>
    <property type="project" value="UniProtKB-KW"/>
</dbReference>
<proteinExistence type="predicted"/>
<dbReference type="InterPro" id="IPR000198">
    <property type="entry name" value="RhoGAP_dom"/>
</dbReference>
<protein>
    <recommendedName>
        <fullName evidence="9">Rac GTPase-activating protein 1</fullName>
    </recommendedName>
</protein>
<feature type="region of interest" description="Disordered" evidence="4">
    <location>
        <begin position="558"/>
        <end position="581"/>
    </location>
</feature>
<keyword evidence="8" id="KW-1185">Reference proteome</keyword>
<dbReference type="InterPro" id="IPR046349">
    <property type="entry name" value="C1-like_sf"/>
</dbReference>
<dbReference type="Proteomes" id="UP001620626">
    <property type="component" value="Unassembled WGS sequence"/>
</dbReference>
<sequence length="581" mass="65480">MSGKEGKLQADTLNVSELWARIYKQGNKTVYNPNIVIHLLDQLEQARRLLFNSVQENHGLLDQISRLKRQIGNYELALDQNKEMVRQLQADLAAKCAKVDSLNAELEEHQRVFQAANNELQNAVGRQQCNADQKMRPETLRSNGRTTQKGKRRSSSPFVQSSAAGPSKRSRRIVKINEEQRKFAVDESTESDGEQQQRQRSRPSKAMSGRLVKNRSMSESNVYEPPMNENLQQQQQHKAAMSAKQISTLNMHFGPPRPCVGRGWTKGKPINQCVHTYVPVSNLFSAAFSCCGVCARGLGIRGFRCSECKLQVHEHCRQLAPPLCVPMVPTPQRCNNRHRPTLGDLAPVLPPRIPGQIIRCVYALEQGFLDTVGLYRVPGCDSEVKKLKDQFNSKFVPKLDQTDPETITGYIKKFLRDCREPLIPLSSYREFLKAAIEGDEAQLKTFIEELPMPHRDTLAFLCAHWQRVAMHSNENQMPLINLAKVLGPTVVGTNSRLLTVQDKHQQQGTAYMTEATNQIQIMQALLSLDHAYWTEMYDGPAARLDNNGAVPPVVPKHQWQTTPTSTRGAERGGHLVQSIVR</sequence>
<evidence type="ECO:0000259" key="5">
    <source>
        <dbReference type="PROSITE" id="PS50081"/>
    </source>
</evidence>
<evidence type="ECO:0000256" key="4">
    <source>
        <dbReference type="SAM" id="MobiDB-lite"/>
    </source>
</evidence>
<dbReference type="SUPFAM" id="SSF57889">
    <property type="entry name" value="Cysteine-rich domain"/>
    <property type="match status" value="1"/>
</dbReference>
<comment type="caution">
    <text evidence="7">The sequence shown here is derived from an EMBL/GenBank/DDBJ whole genome shotgun (WGS) entry which is preliminary data.</text>
</comment>
<organism evidence="7 8">
    <name type="scientific">Heterodera trifolii</name>
    <dbReference type="NCBI Taxonomy" id="157864"/>
    <lineage>
        <taxon>Eukaryota</taxon>
        <taxon>Metazoa</taxon>
        <taxon>Ecdysozoa</taxon>
        <taxon>Nematoda</taxon>
        <taxon>Chromadorea</taxon>
        <taxon>Rhabditida</taxon>
        <taxon>Tylenchina</taxon>
        <taxon>Tylenchomorpha</taxon>
        <taxon>Tylenchoidea</taxon>
        <taxon>Heteroderidae</taxon>
        <taxon>Heteroderinae</taxon>
        <taxon>Heterodera</taxon>
    </lineage>
</organism>
<dbReference type="Gene3D" id="1.10.555.10">
    <property type="entry name" value="Rho GTPase activation protein"/>
    <property type="match status" value="1"/>
</dbReference>
<feature type="coiled-coil region" evidence="3">
    <location>
        <begin position="64"/>
        <end position="126"/>
    </location>
</feature>
<reference evidence="7 8" key="1">
    <citation type="submission" date="2024-10" db="EMBL/GenBank/DDBJ databases">
        <authorList>
            <person name="Kim D."/>
        </authorList>
    </citation>
    <scope>NUCLEOTIDE SEQUENCE [LARGE SCALE GENOMIC DNA]</scope>
    <source>
        <strain evidence="7">BH-2024</strain>
    </source>
</reference>
<dbReference type="SUPFAM" id="SSF48350">
    <property type="entry name" value="GTPase activation domain, GAP"/>
    <property type="match status" value="1"/>
</dbReference>
<dbReference type="InterPro" id="IPR002219">
    <property type="entry name" value="PKC_DAG/PE"/>
</dbReference>
<dbReference type="PANTHER" id="PTHR46199:SF3">
    <property type="entry name" value="RAC GTPASE-ACTIVATING PROTEIN 1"/>
    <property type="match status" value="1"/>
</dbReference>
<feature type="region of interest" description="Disordered" evidence="4">
    <location>
        <begin position="127"/>
        <end position="216"/>
    </location>
</feature>
<evidence type="ECO:0008006" key="9">
    <source>
        <dbReference type="Google" id="ProtNLM"/>
    </source>
</evidence>
<gene>
    <name evidence="7" type="ORF">niasHT_024552</name>
</gene>
<evidence type="ECO:0000256" key="3">
    <source>
        <dbReference type="SAM" id="Coils"/>
    </source>
</evidence>
<feature type="compositionally biased region" description="Polar residues" evidence="4">
    <location>
        <begin position="558"/>
        <end position="567"/>
    </location>
</feature>
<accession>A0ABD2K7W0</accession>
<name>A0ABD2K7W0_9BILA</name>
<dbReference type="PROSITE" id="PS50081">
    <property type="entry name" value="ZF_DAG_PE_2"/>
    <property type="match status" value="1"/>
</dbReference>
<evidence type="ECO:0000313" key="8">
    <source>
        <dbReference type="Proteomes" id="UP001620626"/>
    </source>
</evidence>
<feature type="compositionally biased region" description="Basic and acidic residues" evidence="4">
    <location>
        <begin position="175"/>
        <end position="185"/>
    </location>
</feature>
<dbReference type="Pfam" id="PF00620">
    <property type="entry name" value="RhoGAP"/>
    <property type="match status" value="1"/>
</dbReference>
<keyword evidence="3" id="KW-0175">Coiled coil</keyword>
<dbReference type="Pfam" id="PF00130">
    <property type="entry name" value="C1_1"/>
    <property type="match status" value="1"/>
</dbReference>
<dbReference type="PANTHER" id="PTHR46199">
    <property type="entry name" value="RAC GTPASE-ACTIVATING PROTEIN 1"/>
    <property type="match status" value="1"/>
</dbReference>
<dbReference type="InterPro" id="IPR008936">
    <property type="entry name" value="Rho_GTPase_activation_prot"/>
</dbReference>
<feature type="domain" description="Rho-GAP" evidence="6">
    <location>
        <begin position="340"/>
        <end position="533"/>
    </location>
</feature>
<dbReference type="AlphaFoldDB" id="A0ABD2K7W0"/>
<dbReference type="CDD" id="cd00029">
    <property type="entry name" value="C1"/>
    <property type="match status" value="1"/>
</dbReference>
<keyword evidence="1" id="KW-0479">Metal-binding</keyword>
<evidence type="ECO:0000259" key="6">
    <source>
        <dbReference type="PROSITE" id="PS50238"/>
    </source>
</evidence>
<dbReference type="EMBL" id="JBICBT010000819">
    <property type="protein sequence ID" value="KAL3098798.1"/>
    <property type="molecule type" value="Genomic_DNA"/>
</dbReference>
<feature type="domain" description="Phorbol-ester/DAG-type" evidence="5">
    <location>
        <begin position="274"/>
        <end position="324"/>
    </location>
</feature>